<dbReference type="PROSITE" id="PS50929">
    <property type="entry name" value="ABC_TM1F"/>
    <property type="match status" value="1"/>
</dbReference>
<dbReference type="GO" id="GO:0005524">
    <property type="term" value="F:ATP binding"/>
    <property type="evidence" value="ECO:0007669"/>
    <property type="project" value="UniProtKB-KW"/>
</dbReference>
<dbReference type="PROSITE" id="PS50893">
    <property type="entry name" value="ABC_TRANSPORTER_2"/>
    <property type="match status" value="1"/>
</dbReference>
<evidence type="ECO:0000256" key="2">
    <source>
        <dbReference type="ARBA" id="ARBA00022448"/>
    </source>
</evidence>
<dbReference type="GO" id="GO:0015421">
    <property type="term" value="F:ABC-type oligopeptide transporter activity"/>
    <property type="evidence" value="ECO:0007669"/>
    <property type="project" value="TreeGrafter"/>
</dbReference>
<dbReference type="GO" id="GO:0005886">
    <property type="term" value="C:plasma membrane"/>
    <property type="evidence" value="ECO:0007669"/>
    <property type="project" value="UniProtKB-SubCell"/>
</dbReference>
<evidence type="ECO:0000259" key="10">
    <source>
        <dbReference type="PROSITE" id="PS50929"/>
    </source>
</evidence>
<sequence length="595" mass="66849">MAKMLRQIDDEVLEQPFNAKQFIRLLSYMKPYRSRVALALCAMVIAALCSLGNPFLMSRAIGAIQDNTRAALPWMIGGMVALSIIAAICTHVRVRLMDGAGRRALATLREDLFNHIQTLSFSFFDTHSAGKILVRVINDVNSLNDLFTNGIVNVLIDCFTLILLLVIMLVVNWKLTLIAMCILPFLLLILFKLKRKIRLRWQKVRVKTSSMNGYLHESLAGMRVTEAFVREEENDDTFRNVNDDIRSSWMHAIQINNAFWPALDVTGTVGTVLVYYFGVQFMGSGGLELANLLLILWYLGRFWEPLNTLSNFYNSILSATASMERIFEIMDTPNDIPDKPDAIDLPPIEGRVTFDDVTFSYDPEKVILKNVSFDVKPGMTIALVGPTGAGKSTVVNLISRFYDVQGGAVKLDGHDVRDVKLRSLRKQMSVMMQDSFIFSGTIMDNIRYGRLDATDEEVIEAAKAVSAHDFIMHMERGYQTEVNERGSSLSVGQRQLISFARALLNDPKILILDEATSSIDTKTEILIQKALDVLLRGRTSFVIAHRLSTIRNADCIMVVQDGKIAEAGTHAELMKIEGGHYRGLVEAQYRFMRRA</sequence>
<dbReference type="SUPFAM" id="SSF90123">
    <property type="entry name" value="ABC transporter transmembrane region"/>
    <property type="match status" value="1"/>
</dbReference>
<evidence type="ECO:0000256" key="8">
    <source>
        <dbReference type="SAM" id="Phobius"/>
    </source>
</evidence>
<dbReference type="Pfam" id="PF00005">
    <property type="entry name" value="ABC_tran"/>
    <property type="match status" value="1"/>
</dbReference>
<dbReference type="InterPro" id="IPR036640">
    <property type="entry name" value="ABC1_TM_sf"/>
</dbReference>
<keyword evidence="7 8" id="KW-0472">Membrane</keyword>
<keyword evidence="6 8" id="KW-1133">Transmembrane helix</keyword>
<dbReference type="SMART" id="SM00382">
    <property type="entry name" value="AAA"/>
    <property type="match status" value="1"/>
</dbReference>
<evidence type="ECO:0000259" key="9">
    <source>
        <dbReference type="PROSITE" id="PS50893"/>
    </source>
</evidence>
<keyword evidence="5 11" id="KW-0067">ATP-binding</keyword>
<organism evidence="11 12">
    <name type="scientific">Candidatus Alectryocaccomicrobium excrementavium</name>
    <dbReference type="NCBI Taxonomy" id="2840668"/>
    <lineage>
        <taxon>Bacteria</taxon>
        <taxon>Bacillati</taxon>
        <taxon>Bacillota</taxon>
        <taxon>Clostridia</taxon>
        <taxon>Candidatus Alectryocaccomicrobium</taxon>
    </lineage>
</organism>
<feature type="transmembrane region" description="Helical" evidence="8">
    <location>
        <begin position="177"/>
        <end position="193"/>
    </location>
</feature>
<comment type="caution">
    <text evidence="11">The sequence shown here is derived from an EMBL/GenBank/DDBJ whole genome shotgun (WGS) entry which is preliminary data.</text>
</comment>
<dbReference type="EMBL" id="DVJN01000124">
    <property type="protein sequence ID" value="HIS92622.1"/>
    <property type="molecule type" value="Genomic_DNA"/>
</dbReference>
<protein>
    <submittedName>
        <fullName evidence="11">ABC transporter ATP-binding protein</fullName>
    </submittedName>
</protein>
<keyword evidence="2" id="KW-0813">Transport</keyword>
<dbReference type="FunFam" id="3.40.50.300:FF:000287">
    <property type="entry name" value="Multidrug ABC transporter ATP-binding protein"/>
    <property type="match status" value="1"/>
</dbReference>
<feature type="transmembrane region" description="Helical" evidence="8">
    <location>
        <begin position="36"/>
        <end position="56"/>
    </location>
</feature>
<gene>
    <name evidence="11" type="ORF">IAA84_06340</name>
</gene>
<reference evidence="11" key="1">
    <citation type="submission" date="2020-10" db="EMBL/GenBank/DDBJ databases">
        <authorList>
            <person name="Gilroy R."/>
        </authorList>
    </citation>
    <scope>NUCLEOTIDE SEQUENCE</scope>
    <source>
        <strain evidence="11">13766</strain>
    </source>
</reference>
<feature type="domain" description="ABC transmembrane type-1" evidence="10">
    <location>
        <begin position="37"/>
        <end position="318"/>
    </location>
</feature>
<dbReference type="Proteomes" id="UP000824140">
    <property type="component" value="Unassembled WGS sequence"/>
</dbReference>
<feature type="transmembrane region" description="Helical" evidence="8">
    <location>
        <begin position="258"/>
        <end position="277"/>
    </location>
</feature>
<evidence type="ECO:0000256" key="4">
    <source>
        <dbReference type="ARBA" id="ARBA00022741"/>
    </source>
</evidence>
<feature type="domain" description="ABC transporter" evidence="9">
    <location>
        <begin position="352"/>
        <end position="586"/>
    </location>
</feature>
<evidence type="ECO:0000256" key="1">
    <source>
        <dbReference type="ARBA" id="ARBA00004651"/>
    </source>
</evidence>
<evidence type="ECO:0000256" key="3">
    <source>
        <dbReference type="ARBA" id="ARBA00022692"/>
    </source>
</evidence>
<dbReference type="Pfam" id="PF00664">
    <property type="entry name" value="ABC_membrane"/>
    <property type="match status" value="1"/>
</dbReference>
<evidence type="ECO:0000256" key="5">
    <source>
        <dbReference type="ARBA" id="ARBA00022840"/>
    </source>
</evidence>
<dbReference type="Gene3D" id="1.20.1560.10">
    <property type="entry name" value="ABC transporter type 1, transmembrane domain"/>
    <property type="match status" value="1"/>
</dbReference>
<dbReference type="SUPFAM" id="SSF52540">
    <property type="entry name" value="P-loop containing nucleoside triphosphate hydrolases"/>
    <property type="match status" value="1"/>
</dbReference>
<keyword evidence="4" id="KW-0547">Nucleotide-binding</keyword>
<dbReference type="Gene3D" id="3.40.50.300">
    <property type="entry name" value="P-loop containing nucleotide triphosphate hydrolases"/>
    <property type="match status" value="1"/>
</dbReference>
<evidence type="ECO:0000313" key="11">
    <source>
        <dbReference type="EMBL" id="HIS92622.1"/>
    </source>
</evidence>
<dbReference type="InterPro" id="IPR011527">
    <property type="entry name" value="ABC1_TM_dom"/>
</dbReference>
<evidence type="ECO:0000313" key="12">
    <source>
        <dbReference type="Proteomes" id="UP000824140"/>
    </source>
</evidence>
<dbReference type="GO" id="GO:0016887">
    <property type="term" value="F:ATP hydrolysis activity"/>
    <property type="evidence" value="ECO:0007669"/>
    <property type="project" value="InterPro"/>
</dbReference>
<accession>A0A9D1K6F2</accession>
<dbReference type="InterPro" id="IPR017871">
    <property type="entry name" value="ABC_transporter-like_CS"/>
</dbReference>
<proteinExistence type="predicted"/>
<dbReference type="InterPro" id="IPR039421">
    <property type="entry name" value="Type_1_exporter"/>
</dbReference>
<dbReference type="AlphaFoldDB" id="A0A9D1K6F2"/>
<dbReference type="InterPro" id="IPR027417">
    <property type="entry name" value="P-loop_NTPase"/>
</dbReference>
<dbReference type="PROSITE" id="PS00211">
    <property type="entry name" value="ABC_TRANSPORTER_1"/>
    <property type="match status" value="1"/>
</dbReference>
<reference evidence="11" key="2">
    <citation type="journal article" date="2021" name="PeerJ">
        <title>Extensive microbial diversity within the chicken gut microbiome revealed by metagenomics and culture.</title>
        <authorList>
            <person name="Gilroy R."/>
            <person name="Ravi A."/>
            <person name="Getino M."/>
            <person name="Pursley I."/>
            <person name="Horton D.L."/>
            <person name="Alikhan N.F."/>
            <person name="Baker D."/>
            <person name="Gharbi K."/>
            <person name="Hall N."/>
            <person name="Watson M."/>
            <person name="Adriaenssens E.M."/>
            <person name="Foster-Nyarko E."/>
            <person name="Jarju S."/>
            <person name="Secka A."/>
            <person name="Antonio M."/>
            <person name="Oren A."/>
            <person name="Chaudhuri R.R."/>
            <person name="La Ragione R."/>
            <person name="Hildebrand F."/>
            <person name="Pallen M.J."/>
        </authorList>
    </citation>
    <scope>NUCLEOTIDE SEQUENCE</scope>
    <source>
        <strain evidence="11">13766</strain>
    </source>
</reference>
<evidence type="ECO:0000256" key="6">
    <source>
        <dbReference type="ARBA" id="ARBA00022989"/>
    </source>
</evidence>
<evidence type="ECO:0000256" key="7">
    <source>
        <dbReference type="ARBA" id="ARBA00023136"/>
    </source>
</evidence>
<comment type="subcellular location">
    <subcellularLocation>
        <location evidence="1">Cell membrane</location>
        <topology evidence="1">Multi-pass membrane protein</topology>
    </subcellularLocation>
</comment>
<feature type="transmembrane region" description="Helical" evidence="8">
    <location>
        <begin position="151"/>
        <end position="171"/>
    </location>
</feature>
<feature type="transmembrane region" description="Helical" evidence="8">
    <location>
        <begin position="71"/>
        <end position="94"/>
    </location>
</feature>
<dbReference type="InterPro" id="IPR003439">
    <property type="entry name" value="ABC_transporter-like_ATP-bd"/>
</dbReference>
<dbReference type="InterPro" id="IPR003593">
    <property type="entry name" value="AAA+_ATPase"/>
</dbReference>
<name>A0A9D1K6F2_9FIRM</name>
<dbReference type="PANTHER" id="PTHR43394:SF1">
    <property type="entry name" value="ATP-BINDING CASSETTE SUB-FAMILY B MEMBER 10, MITOCHONDRIAL"/>
    <property type="match status" value="1"/>
</dbReference>
<dbReference type="CDD" id="cd18545">
    <property type="entry name" value="ABC_6TM_YknV_like"/>
    <property type="match status" value="1"/>
</dbReference>
<dbReference type="PANTHER" id="PTHR43394">
    <property type="entry name" value="ATP-DEPENDENT PERMEASE MDL1, MITOCHONDRIAL"/>
    <property type="match status" value="1"/>
</dbReference>
<keyword evidence="3 8" id="KW-0812">Transmembrane</keyword>